<proteinExistence type="inferred from homology"/>
<dbReference type="GO" id="GO:0004519">
    <property type="term" value="F:endonuclease activity"/>
    <property type="evidence" value="ECO:0007669"/>
    <property type="project" value="UniProtKB-KW"/>
</dbReference>
<name>A0A8J6J3G2_9FIRM</name>
<dbReference type="AlphaFoldDB" id="A0A8J6J3G2"/>
<dbReference type="Pfam" id="PF01420">
    <property type="entry name" value="Methylase_S"/>
    <property type="match status" value="1"/>
</dbReference>
<keyword evidence="6" id="KW-1185">Reference proteome</keyword>
<keyword evidence="2" id="KW-0680">Restriction system</keyword>
<accession>A0A8J6J3G2</accession>
<dbReference type="SUPFAM" id="SSF116734">
    <property type="entry name" value="DNA methylase specificity domain"/>
    <property type="match status" value="2"/>
</dbReference>
<keyword evidence="5" id="KW-0378">Hydrolase</keyword>
<evidence type="ECO:0000256" key="1">
    <source>
        <dbReference type="ARBA" id="ARBA00010923"/>
    </source>
</evidence>
<evidence type="ECO:0000256" key="2">
    <source>
        <dbReference type="ARBA" id="ARBA00022747"/>
    </source>
</evidence>
<dbReference type="GO" id="GO:0003677">
    <property type="term" value="F:DNA binding"/>
    <property type="evidence" value="ECO:0007669"/>
    <property type="project" value="UniProtKB-KW"/>
</dbReference>
<evidence type="ECO:0000259" key="4">
    <source>
        <dbReference type="Pfam" id="PF01420"/>
    </source>
</evidence>
<dbReference type="InterPro" id="IPR000055">
    <property type="entry name" value="Restrct_endonuc_typeI_TRD"/>
</dbReference>
<dbReference type="Proteomes" id="UP000602260">
    <property type="component" value="Unassembled WGS sequence"/>
</dbReference>
<comment type="similarity">
    <text evidence="1">Belongs to the type-I restriction system S methylase family.</text>
</comment>
<keyword evidence="5" id="KW-0255">Endonuclease</keyword>
<keyword evidence="5" id="KW-0540">Nuclease</keyword>
<sequence>MCKLDCNRIAWEQRKLGELVDRVVRKNTNNESTLPLTISAQYGLVDQITYFNNRVASRDVSNYYLVLNGEFAYNKSTSDGYPFGAVKRLDLYEKGVLSTLYIVFSPKKEQQVDSDFLTVFFDTDRWHKGVAERAAEGARNHGLLNISAEDFFDIDLSVPKDVAEQKQIGAFIRQLDNLITLHQRQPFLHSPPDISLIVQLTPPFYTFSWEQRKLEDYLTVSAEKNTGNIYGKSDVLSVSGDYGIVNQIEFQGRSFAGASVSNYGVVQTGDVVYTKSPLNSNPYGIIKTNKGKPGIVSTLYAVYHPKENAFSDFIQVYFEQHARMNNYMHPLVNKGAKNDMKVSAENALKGPVCFPSRIEQESISAFFSVLDNLITLHQRQAIVYAVIRSIRKVILAERQYFAPPMVRKSP</sequence>
<dbReference type="GO" id="GO:0009307">
    <property type="term" value="P:DNA restriction-modification system"/>
    <property type="evidence" value="ECO:0007669"/>
    <property type="project" value="UniProtKB-KW"/>
</dbReference>
<dbReference type="PANTHER" id="PTHR30408">
    <property type="entry name" value="TYPE-1 RESTRICTION ENZYME ECOKI SPECIFICITY PROTEIN"/>
    <property type="match status" value="1"/>
</dbReference>
<dbReference type="PANTHER" id="PTHR30408:SF12">
    <property type="entry name" value="TYPE I RESTRICTION ENZYME MJAVIII SPECIFICITY SUBUNIT"/>
    <property type="match status" value="1"/>
</dbReference>
<dbReference type="Gene3D" id="3.90.220.20">
    <property type="entry name" value="DNA methylase specificity domains"/>
    <property type="match status" value="2"/>
</dbReference>
<evidence type="ECO:0000256" key="3">
    <source>
        <dbReference type="ARBA" id="ARBA00023125"/>
    </source>
</evidence>
<evidence type="ECO:0000313" key="6">
    <source>
        <dbReference type="Proteomes" id="UP000602260"/>
    </source>
</evidence>
<reference evidence="5" key="1">
    <citation type="submission" date="2020-08" db="EMBL/GenBank/DDBJ databases">
        <title>Genome public.</title>
        <authorList>
            <person name="Liu C."/>
            <person name="Sun Q."/>
        </authorList>
    </citation>
    <scope>NUCLEOTIDE SEQUENCE</scope>
    <source>
        <strain evidence="5">BX5</strain>
    </source>
</reference>
<evidence type="ECO:0000313" key="5">
    <source>
        <dbReference type="EMBL" id="MBC5716900.1"/>
    </source>
</evidence>
<comment type="caution">
    <text evidence="5">The sequence shown here is derived from an EMBL/GenBank/DDBJ whole genome shotgun (WGS) entry which is preliminary data.</text>
</comment>
<gene>
    <name evidence="5" type="ORF">H8S55_06175</name>
</gene>
<dbReference type="EMBL" id="JACOPN010000003">
    <property type="protein sequence ID" value="MBC5716900.1"/>
    <property type="molecule type" value="Genomic_DNA"/>
</dbReference>
<protein>
    <submittedName>
        <fullName evidence="5">Restriction endonuclease subunit S</fullName>
    </submittedName>
</protein>
<keyword evidence="3" id="KW-0238">DNA-binding</keyword>
<dbReference type="InterPro" id="IPR052021">
    <property type="entry name" value="Type-I_RS_S_subunit"/>
</dbReference>
<dbReference type="InterPro" id="IPR044946">
    <property type="entry name" value="Restrct_endonuc_typeI_TRD_sf"/>
</dbReference>
<feature type="domain" description="Type I restriction modification DNA specificity" evidence="4">
    <location>
        <begin position="81"/>
        <end position="185"/>
    </location>
</feature>
<organism evidence="5 6">
    <name type="scientific">Flintibacter faecis</name>
    <dbReference type="NCBI Taxonomy" id="2763047"/>
    <lineage>
        <taxon>Bacteria</taxon>
        <taxon>Bacillati</taxon>
        <taxon>Bacillota</taxon>
        <taxon>Clostridia</taxon>
        <taxon>Eubacteriales</taxon>
        <taxon>Flintibacter</taxon>
    </lineage>
</organism>